<keyword evidence="4" id="KW-0238">DNA-binding</keyword>
<dbReference type="InterPro" id="IPR057444">
    <property type="entry name" value="Znf-CCCH_AtC3H23-like"/>
</dbReference>
<dbReference type="InterPro" id="IPR045234">
    <property type="entry name" value="Unkempt-like"/>
</dbReference>
<evidence type="ECO:0000313" key="7">
    <source>
        <dbReference type="EMBL" id="KAJ6712771.1"/>
    </source>
</evidence>
<dbReference type="PROSITE" id="PS50103">
    <property type="entry name" value="ZF_C3H1"/>
    <property type="match status" value="1"/>
</dbReference>
<dbReference type="InterPro" id="IPR000571">
    <property type="entry name" value="Znf_CCCH"/>
</dbReference>
<dbReference type="EMBL" id="JAPFFK010000015">
    <property type="protein sequence ID" value="KAJ6712771.1"/>
    <property type="molecule type" value="Genomic_DNA"/>
</dbReference>
<feature type="zinc finger region" description="C3H1-type" evidence="5">
    <location>
        <begin position="83"/>
        <end position="110"/>
    </location>
</feature>
<evidence type="ECO:0000256" key="2">
    <source>
        <dbReference type="ARBA" id="ARBA00022771"/>
    </source>
</evidence>
<evidence type="ECO:0000259" key="6">
    <source>
        <dbReference type="PROSITE" id="PS50103"/>
    </source>
</evidence>
<evidence type="ECO:0000256" key="1">
    <source>
        <dbReference type="ARBA" id="ARBA00022723"/>
    </source>
</evidence>
<keyword evidence="3 5" id="KW-0862">Zinc</keyword>
<dbReference type="AlphaFoldDB" id="A0A9Q0TJF7"/>
<dbReference type="Pfam" id="PF25512">
    <property type="entry name" value="zf-CCCH_AtC3H23"/>
    <property type="match status" value="1"/>
</dbReference>
<accession>A0A9Q0TJF7</accession>
<sequence length="252" mass="28595">MLKGVNPNHLRKCCNSGENPFSVLKLTPTRYDSIDDEIYSTDEFRMYAYKIKKCTRTRSHDWTECPYAHRGEKATRRDPRKVPYTAIACPAFRSGQCLKGDECESAHGVFEYWLHPSRYRTRACNAGLFCHRKVCFFAHTPEQLRTQNKHTCPLVRRARMNGHENGILGFGSISEDGALSCPMLGSPVAMIRMDGGGYFDGVSDFLINSLRNSKIPDENDHDQEIRGLDESSGISGLDLELPHIDWISELVM</sequence>
<evidence type="ECO:0000256" key="3">
    <source>
        <dbReference type="ARBA" id="ARBA00022833"/>
    </source>
</evidence>
<gene>
    <name evidence="7" type="ORF">OIU79_008884</name>
</gene>
<dbReference type="Gene3D" id="3.30.1370.210">
    <property type="match status" value="1"/>
</dbReference>
<keyword evidence="2 5" id="KW-0863">Zinc-finger</keyword>
<protein>
    <submittedName>
        <fullName evidence="7">UNKEMPT FAMILY MEMBER</fullName>
    </submittedName>
</protein>
<dbReference type="GO" id="GO:0003677">
    <property type="term" value="F:DNA binding"/>
    <property type="evidence" value="ECO:0007669"/>
    <property type="project" value="UniProtKB-KW"/>
</dbReference>
<dbReference type="GO" id="GO:0008270">
    <property type="term" value="F:zinc ion binding"/>
    <property type="evidence" value="ECO:0007669"/>
    <property type="project" value="UniProtKB-KW"/>
</dbReference>
<organism evidence="7 8">
    <name type="scientific">Salix purpurea</name>
    <name type="common">Purple osier willow</name>
    <dbReference type="NCBI Taxonomy" id="77065"/>
    <lineage>
        <taxon>Eukaryota</taxon>
        <taxon>Viridiplantae</taxon>
        <taxon>Streptophyta</taxon>
        <taxon>Embryophyta</taxon>
        <taxon>Tracheophyta</taxon>
        <taxon>Spermatophyta</taxon>
        <taxon>Magnoliopsida</taxon>
        <taxon>eudicotyledons</taxon>
        <taxon>Gunneridae</taxon>
        <taxon>Pentapetalae</taxon>
        <taxon>rosids</taxon>
        <taxon>fabids</taxon>
        <taxon>Malpighiales</taxon>
        <taxon>Salicaceae</taxon>
        <taxon>Saliceae</taxon>
        <taxon>Salix</taxon>
    </lineage>
</organism>
<comment type="caution">
    <text evidence="7">The sequence shown here is derived from an EMBL/GenBank/DDBJ whole genome shotgun (WGS) entry which is preliminary data.</text>
</comment>
<dbReference type="PANTHER" id="PTHR14493">
    <property type="entry name" value="UNKEMPT FAMILY MEMBER"/>
    <property type="match status" value="1"/>
</dbReference>
<evidence type="ECO:0000313" key="8">
    <source>
        <dbReference type="Proteomes" id="UP001151532"/>
    </source>
</evidence>
<reference evidence="7" key="2">
    <citation type="journal article" date="2023" name="Int. J. Mol. Sci.">
        <title>De Novo Assembly and Annotation of 11 Diverse Shrub Willow (Salix) Genomes Reveals Novel Gene Organization in Sex-Linked Regions.</title>
        <authorList>
            <person name="Hyden B."/>
            <person name="Feng K."/>
            <person name="Yates T.B."/>
            <person name="Jawdy S."/>
            <person name="Cereghino C."/>
            <person name="Smart L.B."/>
            <person name="Muchero W."/>
        </authorList>
    </citation>
    <scope>NUCLEOTIDE SEQUENCE</scope>
    <source>
        <tissue evidence="7">Shoot tip</tissue>
    </source>
</reference>
<reference evidence="7" key="1">
    <citation type="submission" date="2022-11" db="EMBL/GenBank/DDBJ databases">
        <authorList>
            <person name="Hyden B.L."/>
            <person name="Feng K."/>
            <person name="Yates T."/>
            <person name="Jawdy S."/>
            <person name="Smart L.B."/>
            <person name="Muchero W."/>
        </authorList>
    </citation>
    <scope>NUCLEOTIDE SEQUENCE</scope>
    <source>
        <tissue evidence="7">Shoot tip</tissue>
    </source>
</reference>
<feature type="domain" description="C3H1-type" evidence="6">
    <location>
        <begin position="83"/>
        <end position="110"/>
    </location>
</feature>
<evidence type="ECO:0000256" key="5">
    <source>
        <dbReference type="PROSITE-ProRule" id="PRU00723"/>
    </source>
</evidence>
<proteinExistence type="predicted"/>
<evidence type="ECO:0000256" key="4">
    <source>
        <dbReference type="ARBA" id="ARBA00023125"/>
    </source>
</evidence>
<dbReference type="OrthoDB" id="410307at2759"/>
<keyword evidence="1 5" id="KW-0479">Metal-binding</keyword>
<dbReference type="SMART" id="SM00356">
    <property type="entry name" value="ZnF_C3H1"/>
    <property type="match status" value="2"/>
</dbReference>
<name>A0A9Q0TJF7_SALPP</name>
<dbReference type="PANTHER" id="PTHR14493:SF109">
    <property type="entry name" value="ZINC FINGER CCCH DOMAIN-CONTAINING PROTEIN 54"/>
    <property type="match status" value="1"/>
</dbReference>
<dbReference type="Proteomes" id="UP001151532">
    <property type="component" value="Chromosome 1"/>
</dbReference>
<keyword evidence="8" id="KW-1185">Reference proteome</keyword>